<accession>A0ABW0FIP3</accession>
<comment type="caution">
    <text evidence="4">The sequence shown here is derived from an EMBL/GenBank/DDBJ whole genome shotgun (WGS) entry which is preliminary data.</text>
</comment>
<reference evidence="5" key="1">
    <citation type="journal article" date="2019" name="Int. J. Syst. Evol. Microbiol.">
        <title>The Global Catalogue of Microorganisms (GCM) 10K type strain sequencing project: providing services to taxonomists for standard genome sequencing and annotation.</title>
        <authorList>
            <consortium name="The Broad Institute Genomics Platform"/>
            <consortium name="The Broad Institute Genome Sequencing Center for Infectious Disease"/>
            <person name="Wu L."/>
            <person name="Ma J."/>
        </authorList>
    </citation>
    <scope>NUCLEOTIDE SEQUENCE [LARGE SCALE GENOMIC DNA]</scope>
    <source>
        <strain evidence="5">CGMCC 1.16455</strain>
    </source>
</reference>
<dbReference type="Proteomes" id="UP001595937">
    <property type="component" value="Unassembled WGS sequence"/>
</dbReference>
<feature type="region of interest" description="Disordered" evidence="1">
    <location>
        <begin position="320"/>
        <end position="345"/>
    </location>
</feature>
<protein>
    <submittedName>
        <fullName evidence="4">Circularly permuted type 2 ATP-grasp protein</fullName>
    </submittedName>
</protein>
<evidence type="ECO:0000256" key="1">
    <source>
        <dbReference type="SAM" id="MobiDB-lite"/>
    </source>
</evidence>
<keyword evidence="5" id="KW-1185">Reference proteome</keyword>
<dbReference type="Gene3D" id="3.40.50.11290">
    <property type="match status" value="1"/>
</dbReference>
<dbReference type="InterPro" id="IPR007296">
    <property type="entry name" value="DUF403"/>
</dbReference>
<dbReference type="PANTHER" id="PTHR34595:SF2">
    <property type="entry name" value="BLR2978 PROTEIN"/>
    <property type="match status" value="1"/>
</dbReference>
<dbReference type="Pfam" id="PF04168">
    <property type="entry name" value="Alpha-E"/>
    <property type="match status" value="1"/>
</dbReference>
<dbReference type="Pfam" id="PF14403">
    <property type="entry name" value="CP_ATPgrasp_2"/>
    <property type="match status" value="1"/>
</dbReference>
<proteinExistence type="predicted"/>
<feature type="compositionally biased region" description="Low complexity" evidence="1">
    <location>
        <begin position="712"/>
        <end position="729"/>
    </location>
</feature>
<evidence type="ECO:0000313" key="4">
    <source>
        <dbReference type="EMBL" id="MFC5297974.1"/>
    </source>
</evidence>
<feature type="region of interest" description="Disordered" evidence="1">
    <location>
        <begin position="703"/>
        <end position="760"/>
    </location>
</feature>
<dbReference type="RefSeq" id="WP_343923525.1">
    <property type="nucleotide sequence ID" value="NZ_BAAAIR010000034.1"/>
</dbReference>
<evidence type="ECO:0000259" key="3">
    <source>
        <dbReference type="Pfam" id="PF14403"/>
    </source>
</evidence>
<feature type="domain" description="DUF403" evidence="2">
    <location>
        <begin position="430"/>
        <end position="708"/>
    </location>
</feature>
<evidence type="ECO:0000313" key="5">
    <source>
        <dbReference type="Proteomes" id="UP001595937"/>
    </source>
</evidence>
<dbReference type="PANTHER" id="PTHR34595">
    <property type="entry name" value="BLR5612 PROTEIN"/>
    <property type="match status" value="1"/>
</dbReference>
<name>A0ABW0FIP3_9MICO</name>
<organism evidence="4 5">
    <name type="scientific">Brachybacterium tyrofermentans</name>
    <dbReference type="NCBI Taxonomy" id="47848"/>
    <lineage>
        <taxon>Bacteria</taxon>
        <taxon>Bacillati</taxon>
        <taxon>Actinomycetota</taxon>
        <taxon>Actinomycetes</taxon>
        <taxon>Micrococcales</taxon>
        <taxon>Dermabacteraceae</taxon>
        <taxon>Brachybacterium</taxon>
    </lineage>
</organism>
<dbReference type="GeneID" id="303297041"/>
<dbReference type="InterPro" id="IPR025841">
    <property type="entry name" value="CP_ATPgrasp_2"/>
</dbReference>
<gene>
    <name evidence="4" type="ORF">ACFPK8_10675</name>
</gene>
<feature type="compositionally biased region" description="Low complexity" evidence="1">
    <location>
        <begin position="747"/>
        <end position="757"/>
    </location>
</feature>
<evidence type="ECO:0000259" key="2">
    <source>
        <dbReference type="Pfam" id="PF04168"/>
    </source>
</evidence>
<feature type="compositionally biased region" description="Pro residues" evidence="1">
    <location>
        <begin position="730"/>
        <end position="746"/>
    </location>
</feature>
<dbReference type="InterPro" id="IPR051680">
    <property type="entry name" value="ATP-dep_Glu-Cys_Ligase-2"/>
</dbReference>
<feature type="domain" description="Circularly permuted ATP-grasp type 2" evidence="3">
    <location>
        <begin position="47"/>
        <end position="321"/>
    </location>
</feature>
<dbReference type="EMBL" id="JBHSLN010000023">
    <property type="protein sequence ID" value="MFC5297974.1"/>
    <property type="molecule type" value="Genomic_DNA"/>
</dbReference>
<sequence length="795" mass="83994">MRIAAPGAPVDELAALGPRGRRLAATSAASMFAADVSAPTPVIDPVPVVLDAEDWDTLSAGLIQRVRLLDALYADLYGPRTVLGTDVAPAAELLQDPAYLRSAIGIPSRGATHLFAVTSTVARQADGSWVVLEDSVDVPDGAGFALELRRVLSRCAPSLYRSTELRRLHPFFDTVRTALHRRTRTDGRAGRTVVLTAGDPDDPLRAFDQSWLANLLGSPVVSVGDLQTGSGSLTLRLPGVDSDPGDTVDALVRLLPSAQLDPLDLGPTPYGGVTGLVEAARCGDVEMLNPFGAGLLENPALRAALPDLCRQILHEDLQLRPAARPTGESPGAEPSRWLSSDPAGGDELVERPARLRLLVIASEDGYEVLPGGVAHTDDEAPEALKDIWVTVPESFALPEGAADSGSAPANGAGVDLGVLTAYPAMTRSIGSDLFWFGRYLERVDSTARLLRTVLDTSNDLGSERSASAGTAQAVLLGAVTDVTTTYPGFLDLDAQDPESVRSEISSLLTDSGRPGSLAQSYASLAHTTRTLRDLISDDVWPVIARMRGSFHLLAGSENRPLEQGLTDIVDGCLTLSGAVADSMPRNLGWDLTEVGRKLERTMGLLSLLRATLGHRRTRAAEARIAGAVALITESGASYRRTFHAAVQPELLLELLLHDTTLPRSIAFQLDRLNSTLDRLPEVTPSPELRAPLTALRSRIGSWQPQELLRPASTPGTVSDSPSGSPSGSVPGPPSAPTPTPAPPSAPTPAARGGAPTSMLEEADAAIGSLRELATALENRFFRPSESTSRWGIDDV</sequence>